<feature type="domain" description="AMP-dependent synthetase/ligase" evidence="1">
    <location>
        <begin position="12"/>
        <end position="376"/>
    </location>
</feature>
<dbReference type="GO" id="GO:0016877">
    <property type="term" value="F:ligase activity, forming carbon-sulfur bonds"/>
    <property type="evidence" value="ECO:0007669"/>
    <property type="project" value="UniProtKB-ARBA"/>
</dbReference>
<evidence type="ECO:0000259" key="1">
    <source>
        <dbReference type="Pfam" id="PF00501"/>
    </source>
</evidence>
<evidence type="ECO:0000259" key="2">
    <source>
        <dbReference type="Pfam" id="PF13193"/>
    </source>
</evidence>
<keyword evidence="3" id="KW-0436">Ligase</keyword>
<dbReference type="InterPro" id="IPR017529">
    <property type="entry name" value="AcylCoA_ligase_PEP_1"/>
</dbReference>
<sequence length="533" mass="57407">MSFLLHDSVLMQAERSAAVPALRHRDAVEDYATLAASIERSAARLMGCGLERQERVAVYLDKRPETIHALFGAARAGGVFVPVNPLLKAEQVAHILRDCNVRILVTSADRLAALRAALAGCPDLHTVLVVGQEPSQDSGDAGGGHVRVDAWDAEPDRDGLSGHRVIDTDMAAILYTSGSTGRPKGVVLSHRNMVAGAQSVSTYLDNRPEDRILAVLPFSFDYGLSQLTTAFRIGAEAVLLNYLLPRDVIRAVERDGITGLAAVPPLWIQLARLEWPEAARASLRYITNSGGAMPKETLAALREQLPRTDCYLMYGLTEAFRSTYLPPAELDKRSGSMGRAIPNAEIQVVREDGSPCAPGEPGELVHRGALVAMGYWNDPERTAERFRPAPGQPSGVPLTEMAVWSGDTVRMDADGFLYFVGRRDEMIKTSGYRVSPNEVEEAVYATGLVAEAAALGVEHPGLGQAIVLVALPQAPGLRADDVIDALRPHLPGFMLPAHVGLCTEPLPRNANGKIDRKALASEFGDLFREGVPA</sequence>
<dbReference type="STRING" id="106634.TVD_00450"/>
<dbReference type="PROSITE" id="PS00455">
    <property type="entry name" value="AMP_BINDING"/>
    <property type="match status" value="1"/>
</dbReference>
<dbReference type="Pfam" id="PF13193">
    <property type="entry name" value="AMP-binding_C"/>
    <property type="match status" value="1"/>
</dbReference>
<evidence type="ECO:0000313" key="3">
    <source>
        <dbReference type="EMBL" id="AKJ93924.1"/>
    </source>
</evidence>
<dbReference type="SUPFAM" id="SSF56801">
    <property type="entry name" value="Acetyl-CoA synthetase-like"/>
    <property type="match status" value="1"/>
</dbReference>
<dbReference type="InterPro" id="IPR042099">
    <property type="entry name" value="ANL_N_sf"/>
</dbReference>
<dbReference type="Proteomes" id="UP000064201">
    <property type="component" value="Chromosome"/>
</dbReference>
<keyword evidence="4" id="KW-1185">Reference proteome</keyword>
<organism evidence="3 4">
    <name type="scientific">Thioalkalivibrio versutus</name>
    <dbReference type="NCBI Taxonomy" id="106634"/>
    <lineage>
        <taxon>Bacteria</taxon>
        <taxon>Pseudomonadati</taxon>
        <taxon>Pseudomonadota</taxon>
        <taxon>Gammaproteobacteria</taxon>
        <taxon>Chromatiales</taxon>
        <taxon>Ectothiorhodospiraceae</taxon>
        <taxon>Thioalkalivibrio</taxon>
    </lineage>
</organism>
<dbReference type="InterPro" id="IPR020845">
    <property type="entry name" value="AMP-binding_CS"/>
</dbReference>
<dbReference type="InterPro" id="IPR000873">
    <property type="entry name" value="AMP-dep_synth/lig_dom"/>
</dbReference>
<dbReference type="RefSeq" id="WP_047250510.1">
    <property type="nucleotide sequence ID" value="NZ_CP011367.1"/>
</dbReference>
<dbReference type="NCBIfam" id="TIGR03098">
    <property type="entry name" value="ligase_PEP_1"/>
    <property type="match status" value="1"/>
</dbReference>
<dbReference type="OrthoDB" id="9803968at2"/>
<dbReference type="InterPro" id="IPR025110">
    <property type="entry name" value="AMP-bd_C"/>
</dbReference>
<dbReference type="Gene3D" id="3.40.50.12780">
    <property type="entry name" value="N-terminal domain of ligase-like"/>
    <property type="match status" value="1"/>
</dbReference>
<dbReference type="PANTHER" id="PTHR43767:SF10">
    <property type="entry name" value="SURFACTIN SYNTHASE SUBUNIT 1"/>
    <property type="match status" value="1"/>
</dbReference>
<accession>A0A0G3G0L1</accession>
<name>A0A0G3G0L1_9GAMM</name>
<dbReference type="PATRIC" id="fig|106634.4.peg.93"/>
<gene>
    <name evidence="3" type="ORF">TVD_00450</name>
</gene>
<dbReference type="InterPro" id="IPR045851">
    <property type="entry name" value="AMP-bd_C_sf"/>
</dbReference>
<protein>
    <submittedName>
        <fullName evidence="3">Acyl--CoA ligase</fullName>
    </submittedName>
</protein>
<dbReference type="EMBL" id="CP011367">
    <property type="protein sequence ID" value="AKJ93924.1"/>
    <property type="molecule type" value="Genomic_DNA"/>
</dbReference>
<evidence type="ECO:0000313" key="4">
    <source>
        <dbReference type="Proteomes" id="UP000064201"/>
    </source>
</evidence>
<dbReference type="AlphaFoldDB" id="A0A0G3G0L1"/>
<dbReference type="KEGG" id="tvr:TVD_00450"/>
<dbReference type="PANTHER" id="PTHR43767">
    <property type="entry name" value="LONG-CHAIN-FATTY-ACID--COA LIGASE"/>
    <property type="match status" value="1"/>
</dbReference>
<dbReference type="Gene3D" id="3.30.300.30">
    <property type="match status" value="1"/>
</dbReference>
<proteinExistence type="predicted"/>
<feature type="domain" description="AMP-binding enzyme C-terminal" evidence="2">
    <location>
        <begin position="438"/>
        <end position="513"/>
    </location>
</feature>
<dbReference type="InterPro" id="IPR050237">
    <property type="entry name" value="ATP-dep_AMP-bd_enzyme"/>
</dbReference>
<dbReference type="Pfam" id="PF00501">
    <property type="entry name" value="AMP-binding"/>
    <property type="match status" value="1"/>
</dbReference>
<reference evidence="3 4" key="1">
    <citation type="submission" date="2015-04" db="EMBL/GenBank/DDBJ databases">
        <title>Complete Sequence for the Genome of the Thioalkalivibrio versutus D301.</title>
        <authorList>
            <person name="Mu T."/>
            <person name="Zhou J."/>
            <person name="Xu X."/>
        </authorList>
    </citation>
    <scope>NUCLEOTIDE SEQUENCE [LARGE SCALE GENOMIC DNA]</scope>
    <source>
        <strain evidence="3 4">D301</strain>
    </source>
</reference>